<proteinExistence type="predicted"/>
<dbReference type="EMBL" id="WUMU01000051">
    <property type="protein sequence ID" value="MXN21171.1"/>
    <property type="molecule type" value="Genomic_DNA"/>
</dbReference>
<gene>
    <name evidence="1" type="ORF">GR170_25415</name>
</gene>
<comment type="caution">
    <text evidence="1">The sequence shown here is derived from an EMBL/GenBank/DDBJ whole genome shotgun (WGS) entry which is preliminary data.</text>
</comment>
<keyword evidence="2" id="KW-1185">Reference proteome</keyword>
<dbReference type="AlphaFoldDB" id="A0A6L7GAU2"/>
<dbReference type="Proteomes" id="UP000477911">
    <property type="component" value="Unassembled WGS sequence"/>
</dbReference>
<evidence type="ECO:0000313" key="1">
    <source>
        <dbReference type="EMBL" id="MXN21171.1"/>
    </source>
</evidence>
<protein>
    <submittedName>
        <fullName evidence="1">SH3 domain-containing protein</fullName>
    </submittedName>
</protein>
<dbReference type="RefSeq" id="WP_160897282.1">
    <property type="nucleotide sequence ID" value="NZ_WUMU01000051.1"/>
</dbReference>
<name>A0A6L7GAU2_9RHOB</name>
<organism evidence="1 2">
    <name type="scientific">Pseudooceanicola albus</name>
    <dbReference type="NCBI Taxonomy" id="2692189"/>
    <lineage>
        <taxon>Bacteria</taxon>
        <taxon>Pseudomonadati</taxon>
        <taxon>Pseudomonadota</taxon>
        <taxon>Alphaproteobacteria</taxon>
        <taxon>Rhodobacterales</taxon>
        <taxon>Paracoccaceae</taxon>
        <taxon>Pseudooceanicola</taxon>
    </lineage>
</organism>
<reference evidence="1 2" key="1">
    <citation type="submission" date="2019-12" db="EMBL/GenBank/DDBJ databases">
        <authorList>
            <person name="Li M."/>
        </authorList>
    </citation>
    <scope>NUCLEOTIDE SEQUENCE [LARGE SCALE GENOMIC DNA]</scope>
    <source>
        <strain evidence="1 2">GBMRC 2024</strain>
    </source>
</reference>
<dbReference type="Gene3D" id="2.30.30.40">
    <property type="entry name" value="SH3 Domains"/>
    <property type="match status" value="1"/>
</dbReference>
<sequence>MNTSAEIRWFIDTFGDRIEAAIADTPLTLELLAGVGYQETGYTWGRIRRVARDETEFLLYCTGDTIDENSRSPRRAFPKNRLSLVRANRGQEMYSIARQSVERIGSVVLDYAPAARDPDKFCRGYGLFQYDLQHFKTDPDYFLNQSWKDFDLCLGKALAELIPAAKTLGFSGAEKVGARDAASIAIAYNRGSYDPRLKLRQGYKVGNRWYGELVYDYIRMARKILSDRAGQGIGGLSGQVGLFVVNARPWLNMRSLPGGEVIGKLLPGTEVSVLSSSTESPQWLLVDLQGDGLADGYVHRDFLEPL</sequence>
<evidence type="ECO:0000313" key="2">
    <source>
        <dbReference type="Proteomes" id="UP000477911"/>
    </source>
</evidence>
<accession>A0A6L7GAU2</accession>